<dbReference type="AlphaFoldDB" id="Q7VIK5"/>
<proteinExistence type="predicted"/>
<reference evidence="1 2" key="1">
    <citation type="journal article" date="2003" name="Proc. Natl. Acad. Sci. U.S.A.">
        <title>The complete genome sequence of the carcinogenic bacterium Helicobacter hepaticus.</title>
        <authorList>
            <person name="Suerbaum S."/>
            <person name="Josenhans C."/>
            <person name="Sterzenbach T."/>
            <person name="Drescher B."/>
            <person name="Brandt P."/>
            <person name="Bell M."/>
            <person name="Droege M."/>
            <person name="Fartmann B."/>
            <person name="Fischer H.-P."/>
            <person name="Ge Z."/>
            <person name="Hoerster A."/>
            <person name="Holland R."/>
            <person name="Klein K."/>
            <person name="Koenig J."/>
            <person name="Macko L."/>
            <person name="Mendz G.L."/>
            <person name="Nyakatura G."/>
            <person name="Schauer D.B."/>
            <person name="Shen Z."/>
            <person name="Weber J."/>
            <person name="Frosch M."/>
            <person name="Fox J.G."/>
        </authorList>
    </citation>
    <scope>NUCLEOTIDE SEQUENCE [LARGE SCALE GENOMIC DNA]</scope>
    <source>
        <strain evidence="2">ATCC 51449 / 3B1</strain>
    </source>
</reference>
<dbReference type="RefSeq" id="WP_011115441.1">
    <property type="nucleotide sequence ID" value="NC_004917.1"/>
</dbReference>
<dbReference type="HOGENOM" id="CLU_989614_0_0_7"/>
<organism evidence="1 2">
    <name type="scientific">Helicobacter hepaticus (strain ATCC 51449 / 3B1)</name>
    <dbReference type="NCBI Taxonomy" id="235279"/>
    <lineage>
        <taxon>Bacteria</taxon>
        <taxon>Pseudomonadati</taxon>
        <taxon>Campylobacterota</taxon>
        <taxon>Epsilonproteobacteria</taxon>
        <taxon>Campylobacterales</taxon>
        <taxon>Helicobacteraceae</taxon>
        <taxon>Helicobacter</taxon>
    </lineage>
</organism>
<keyword evidence="2" id="KW-1185">Reference proteome</keyword>
<evidence type="ECO:0000313" key="1">
    <source>
        <dbReference type="EMBL" id="AAP77196.1"/>
    </source>
</evidence>
<protein>
    <recommendedName>
        <fullName evidence="3">Outer membrane protein beta-barrel domain-containing protein</fullName>
    </recommendedName>
</protein>
<dbReference type="STRING" id="235279.HH_0599"/>
<dbReference type="EMBL" id="AE017125">
    <property type="protein sequence ID" value="AAP77196.1"/>
    <property type="molecule type" value="Genomic_DNA"/>
</dbReference>
<sequence>MKSGNFLILFVFISVSFGFQCTHKSCNDDRLFLSPHFVNLHSSTISINGVGGGLGGDALWYDREFYAHTNVGINFMDFNTHSSHNILSTNRGFGTIFSAFGDIGFNLGSLNKPFFLGFAIPIEMYNLNSSNSPNGLSIGTIGFGLNLSQRYIELLPDVRFEYALGVYYGLGVYNFAALEPKGLFRNGLNTQGFITQGFVGLTYGERYNLFARLKAKYYQLQDSQSIVVNGVSAFYPASQNFTLVLELGMGF</sequence>
<dbReference type="OrthoDB" id="9910394at2"/>
<dbReference type="Proteomes" id="UP000002495">
    <property type="component" value="Chromosome"/>
</dbReference>
<accession>Q7VIK5</accession>
<dbReference type="KEGG" id="hhe:HH_0599"/>
<evidence type="ECO:0000313" key="2">
    <source>
        <dbReference type="Proteomes" id="UP000002495"/>
    </source>
</evidence>
<evidence type="ECO:0008006" key="3">
    <source>
        <dbReference type="Google" id="ProtNLM"/>
    </source>
</evidence>
<name>Q7VIK5_HELHP</name>
<gene>
    <name evidence="1" type="ordered locus">HH_0599</name>
</gene>